<proteinExistence type="predicted"/>
<sequence length="100" mass="11254">MSAYTWHQNPHSTALPTETVQSLTQGRQQGAGGEFELEFRANRSETLENWKQLVGGCEIYHGSRCTCMSTHEPILNAAADLRKRPDCENKSNTYHESSLN</sequence>
<evidence type="ECO:0000313" key="2">
    <source>
        <dbReference type="Proteomes" id="UP000735302"/>
    </source>
</evidence>
<accession>A0AAV3YAH2</accession>
<dbReference type="AlphaFoldDB" id="A0AAV3YAH2"/>
<protein>
    <submittedName>
        <fullName evidence="1">Uncharacterized protein</fullName>
    </submittedName>
</protein>
<gene>
    <name evidence="1" type="ORF">PoB_000556400</name>
</gene>
<name>A0AAV3YAH2_9GAST</name>
<evidence type="ECO:0000313" key="1">
    <source>
        <dbReference type="EMBL" id="GFN79058.1"/>
    </source>
</evidence>
<dbReference type="EMBL" id="BLXT01000641">
    <property type="protein sequence ID" value="GFN79058.1"/>
    <property type="molecule type" value="Genomic_DNA"/>
</dbReference>
<reference evidence="1 2" key="1">
    <citation type="journal article" date="2021" name="Elife">
        <title>Chloroplast acquisition without the gene transfer in kleptoplastic sea slugs, Plakobranchus ocellatus.</title>
        <authorList>
            <person name="Maeda T."/>
            <person name="Takahashi S."/>
            <person name="Yoshida T."/>
            <person name="Shimamura S."/>
            <person name="Takaki Y."/>
            <person name="Nagai Y."/>
            <person name="Toyoda A."/>
            <person name="Suzuki Y."/>
            <person name="Arimoto A."/>
            <person name="Ishii H."/>
            <person name="Satoh N."/>
            <person name="Nishiyama T."/>
            <person name="Hasebe M."/>
            <person name="Maruyama T."/>
            <person name="Minagawa J."/>
            <person name="Obokata J."/>
            <person name="Shigenobu S."/>
        </authorList>
    </citation>
    <scope>NUCLEOTIDE SEQUENCE [LARGE SCALE GENOMIC DNA]</scope>
</reference>
<comment type="caution">
    <text evidence="1">The sequence shown here is derived from an EMBL/GenBank/DDBJ whole genome shotgun (WGS) entry which is preliminary data.</text>
</comment>
<keyword evidence="2" id="KW-1185">Reference proteome</keyword>
<dbReference type="Proteomes" id="UP000735302">
    <property type="component" value="Unassembled WGS sequence"/>
</dbReference>
<organism evidence="1 2">
    <name type="scientific">Plakobranchus ocellatus</name>
    <dbReference type="NCBI Taxonomy" id="259542"/>
    <lineage>
        <taxon>Eukaryota</taxon>
        <taxon>Metazoa</taxon>
        <taxon>Spiralia</taxon>
        <taxon>Lophotrochozoa</taxon>
        <taxon>Mollusca</taxon>
        <taxon>Gastropoda</taxon>
        <taxon>Heterobranchia</taxon>
        <taxon>Euthyneura</taxon>
        <taxon>Panpulmonata</taxon>
        <taxon>Sacoglossa</taxon>
        <taxon>Placobranchoidea</taxon>
        <taxon>Plakobranchidae</taxon>
        <taxon>Plakobranchus</taxon>
    </lineage>
</organism>